<evidence type="ECO:0000313" key="2">
    <source>
        <dbReference type="EMBL" id="MBI3013782.1"/>
    </source>
</evidence>
<sequence length="155" mass="18227">MNEDFRRHIETLEPAYQRLQTMSPVTVRSLPEDVPQAGVYLFSNERTAWYVGRSNRMRQRLQEHCRRSSGHNTAPFAFRIARELTGKAEATYSQEGSRIALEKDPNFQEVFQREKERIADMELRFVQEADPVRQALLEIYVAMASRARYNDFDTH</sequence>
<proteinExistence type="predicted"/>
<dbReference type="EMBL" id="JACPSX010000029">
    <property type="protein sequence ID" value="MBI3013782.1"/>
    <property type="molecule type" value="Genomic_DNA"/>
</dbReference>
<dbReference type="InterPro" id="IPR035901">
    <property type="entry name" value="GIY-YIG_endonuc_sf"/>
</dbReference>
<accession>A0A932GMI4</accession>
<dbReference type="AlphaFoldDB" id="A0A932GMI4"/>
<evidence type="ECO:0000259" key="1">
    <source>
        <dbReference type="PROSITE" id="PS50164"/>
    </source>
</evidence>
<dbReference type="Pfam" id="PF01541">
    <property type="entry name" value="GIY-YIG"/>
    <property type="match status" value="1"/>
</dbReference>
<reference evidence="2" key="1">
    <citation type="submission" date="2020-07" db="EMBL/GenBank/DDBJ databases">
        <title>Huge and variable diversity of episymbiotic CPR bacteria and DPANN archaea in groundwater ecosystems.</title>
        <authorList>
            <person name="He C.Y."/>
            <person name="Keren R."/>
            <person name="Whittaker M."/>
            <person name="Farag I.F."/>
            <person name="Doudna J."/>
            <person name="Cate J.H.D."/>
            <person name="Banfield J.F."/>
        </authorList>
    </citation>
    <scope>NUCLEOTIDE SEQUENCE</scope>
    <source>
        <strain evidence="2">NC_groundwater_717_Ag_S-0.2um_59_8</strain>
    </source>
</reference>
<dbReference type="PROSITE" id="PS50164">
    <property type="entry name" value="GIY_YIG"/>
    <property type="match status" value="1"/>
</dbReference>
<gene>
    <name evidence="2" type="ORF">HYY65_01665</name>
</gene>
<comment type="caution">
    <text evidence="2">The sequence shown here is derived from an EMBL/GenBank/DDBJ whole genome shotgun (WGS) entry which is preliminary data.</text>
</comment>
<evidence type="ECO:0000313" key="3">
    <source>
        <dbReference type="Proteomes" id="UP000741360"/>
    </source>
</evidence>
<organism evidence="2 3">
    <name type="scientific">Tectimicrobiota bacterium</name>
    <dbReference type="NCBI Taxonomy" id="2528274"/>
    <lineage>
        <taxon>Bacteria</taxon>
        <taxon>Pseudomonadati</taxon>
        <taxon>Nitrospinota/Tectimicrobiota group</taxon>
        <taxon>Candidatus Tectimicrobiota</taxon>
    </lineage>
</organism>
<protein>
    <submittedName>
        <fullName evidence="2">GIY-YIG nuclease family protein</fullName>
    </submittedName>
</protein>
<dbReference type="InterPro" id="IPR000305">
    <property type="entry name" value="GIY-YIG_endonuc"/>
</dbReference>
<name>A0A932GMI4_UNCTE</name>
<feature type="domain" description="GIY-YIG" evidence="1">
    <location>
        <begin position="35"/>
        <end position="127"/>
    </location>
</feature>
<dbReference type="Gene3D" id="3.40.1440.10">
    <property type="entry name" value="GIY-YIG endonuclease"/>
    <property type="match status" value="1"/>
</dbReference>
<dbReference type="Proteomes" id="UP000741360">
    <property type="component" value="Unassembled WGS sequence"/>
</dbReference>